<protein>
    <submittedName>
        <fullName evidence="1">Uncharacterized protein</fullName>
    </submittedName>
</protein>
<name>A0A918RGQ2_9SPHN</name>
<keyword evidence="2" id="KW-1185">Reference proteome</keyword>
<evidence type="ECO:0000313" key="1">
    <source>
        <dbReference type="EMBL" id="GGZ98320.1"/>
    </source>
</evidence>
<reference evidence="1" key="1">
    <citation type="journal article" date="2014" name="Int. J. Syst. Evol. Microbiol.">
        <title>Complete genome sequence of Corynebacterium casei LMG S-19264T (=DSM 44701T), isolated from a smear-ripened cheese.</title>
        <authorList>
            <consortium name="US DOE Joint Genome Institute (JGI-PGF)"/>
            <person name="Walter F."/>
            <person name="Albersmeier A."/>
            <person name="Kalinowski J."/>
            <person name="Ruckert C."/>
        </authorList>
    </citation>
    <scope>NUCLEOTIDE SEQUENCE</scope>
    <source>
        <strain evidence="1">KCTC 32422</strain>
    </source>
</reference>
<evidence type="ECO:0000313" key="2">
    <source>
        <dbReference type="Proteomes" id="UP000634139"/>
    </source>
</evidence>
<dbReference type="AlphaFoldDB" id="A0A918RGQ2"/>
<dbReference type="EMBL" id="BMZD01000004">
    <property type="protein sequence ID" value="GGZ98320.1"/>
    <property type="molecule type" value="Genomic_DNA"/>
</dbReference>
<proteinExistence type="predicted"/>
<dbReference type="RefSeq" id="WP_189540727.1">
    <property type="nucleotide sequence ID" value="NZ_BMZD01000004.1"/>
</dbReference>
<comment type="caution">
    <text evidence="1">The sequence shown here is derived from an EMBL/GenBank/DDBJ whole genome shotgun (WGS) entry which is preliminary data.</text>
</comment>
<reference evidence="1" key="2">
    <citation type="submission" date="2020-09" db="EMBL/GenBank/DDBJ databases">
        <authorList>
            <person name="Sun Q."/>
            <person name="Kim S."/>
        </authorList>
    </citation>
    <scope>NUCLEOTIDE SEQUENCE</scope>
    <source>
        <strain evidence="1">KCTC 32422</strain>
    </source>
</reference>
<dbReference type="InterPro" id="IPR016181">
    <property type="entry name" value="Acyl_CoA_acyltransferase"/>
</dbReference>
<organism evidence="1 2">
    <name type="scientific">Novosphingobium arvoryzae</name>
    <dbReference type="NCBI Taxonomy" id="1256514"/>
    <lineage>
        <taxon>Bacteria</taxon>
        <taxon>Pseudomonadati</taxon>
        <taxon>Pseudomonadota</taxon>
        <taxon>Alphaproteobacteria</taxon>
        <taxon>Sphingomonadales</taxon>
        <taxon>Sphingomonadaceae</taxon>
        <taxon>Novosphingobium</taxon>
    </lineage>
</organism>
<accession>A0A918RGQ2</accession>
<dbReference type="SUPFAM" id="SSF55729">
    <property type="entry name" value="Acyl-CoA N-acyltransferases (Nat)"/>
    <property type="match status" value="1"/>
</dbReference>
<gene>
    <name evidence="1" type="ORF">GCM10011617_18230</name>
</gene>
<dbReference type="Proteomes" id="UP000634139">
    <property type="component" value="Unassembled WGS sequence"/>
</dbReference>
<sequence length="225" mass="24461">MAAIQTIQLLGMLGTFSYVLARAAQASGVAAFHRYAIVSQPRAQLPDMPAGYRVEALDAAALGALAAAGQRIDAPAEVQALRFAAGLTCLGAFNRKDQLTGVIWLGTGRYDEDEVQVRFLLPEHCCWDTGLWIAPKFRLGRAFAALWAGTGAWMAARGLTHSLSRVSDYNLSAILSHKRMGARTLAHHTFIRVGTWQWSTHTRPRLVRGGMVTAPELDLRGVAYS</sequence>